<dbReference type="InterPro" id="IPR050266">
    <property type="entry name" value="AB_hydrolase_sf"/>
</dbReference>
<accession>A0ABP9RS89</accession>
<dbReference type="Proteomes" id="UP001501570">
    <property type="component" value="Unassembled WGS sequence"/>
</dbReference>
<keyword evidence="3" id="KW-1185">Reference proteome</keyword>
<dbReference type="Pfam" id="PF12697">
    <property type="entry name" value="Abhydrolase_6"/>
    <property type="match status" value="1"/>
</dbReference>
<keyword evidence="2" id="KW-0378">Hydrolase</keyword>
<dbReference type="PANTHER" id="PTHR43798:SF33">
    <property type="entry name" value="HYDROLASE, PUTATIVE (AFU_ORTHOLOGUE AFUA_2G14860)-RELATED"/>
    <property type="match status" value="1"/>
</dbReference>
<dbReference type="Gene3D" id="3.40.50.1820">
    <property type="entry name" value="alpha/beta hydrolase"/>
    <property type="match status" value="1"/>
</dbReference>
<dbReference type="RefSeq" id="WP_345629147.1">
    <property type="nucleotide sequence ID" value="NZ_BAABJQ010000006.1"/>
</dbReference>
<evidence type="ECO:0000313" key="3">
    <source>
        <dbReference type="Proteomes" id="UP001501570"/>
    </source>
</evidence>
<dbReference type="SUPFAM" id="SSF53474">
    <property type="entry name" value="alpha/beta-Hydrolases"/>
    <property type="match status" value="1"/>
</dbReference>
<reference evidence="3" key="1">
    <citation type="journal article" date="2019" name="Int. J. Syst. Evol. Microbiol.">
        <title>The Global Catalogue of Microorganisms (GCM) 10K type strain sequencing project: providing services to taxonomists for standard genome sequencing and annotation.</title>
        <authorList>
            <consortium name="The Broad Institute Genomics Platform"/>
            <consortium name="The Broad Institute Genome Sequencing Center for Infectious Disease"/>
            <person name="Wu L."/>
            <person name="Ma J."/>
        </authorList>
    </citation>
    <scope>NUCLEOTIDE SEQUENCE [LARGE SCALE GENOMIC DNA]</scope>
    <source>
        <strain evidence="3">JCM 18304</strain>
    </source>
</reference>
<name>A0ABP9RS89_9ACTN</name>
<protein>
    <submittedName>
        <fullName evidence="2">Alpha/beta hydrolase</fullName>
    </submittedName>
</protein>
<gene>
    <name evidence="2" type="ORF">GCM10023322_25400</name>
</gene>
<proteinExistence type="predicted"/>
<organism evidence="2 3">
    <name type="scientific">Rugosimonospora acidiphila</name>
    <dbReference type="NCBI Taxonomy" id="556531"/>
    <lineage>
        <taxon>Bacteria</taxon>
        <taxon>Bacillati</taxon>
        <taxon>Actinomycetota</taxon>
        <taxon>Actinomycetes</taxon>
        <taxon>Micromonosporales</taxon>
        <taxon>Micromonosporaceae</taxon>
        <taxon>Rugosimonospora</taxon>
    </lineage>
</organism>
<evidence type="ECO:0000259" key="1">
    <source>
        <dbReference type="Pfam" id="PF12697"/>
    </source>
</evidence>
<dbReference type="InterPro" id="IPR000073">
    <property type="entry name" value="AB_hydrolase_1"/>
</dbReference>
<feature type="domain" description="AB hydrolase-1" evidence="1">
    <location>
        <begin position="38"/>
        <end position="291"/>
    </location>
</feature>
<comment type="caution">
    <text evidence="2">The sequence shown here is derived from an EMBL/GenBank/DDBJ whole genome shotgun (WGS) entry which is preliminary data.</text>
</comment>
<dbReference type="InterPro" id="IPR029058">
    <property type="entry name" value="AB_hydrolase_fold"/>
</dbReference>
<dbReference type="GO" id="GO:0016787">
    <property type="term" value="F:hydrolase activity"/>
    <property type="evidence" value="ECO:0007669"/>
    <property type="project" value="UniProtKB-KW"/>
</dbReference>
<dbReference type="EMBL" id="BAABJQ010000006">
    <property type="protein sequence ID" value="GAA5184272.1"/>
    <property type="molecule type" value="Genomic_DNA"/>
</dbReference>
<sequence>MNAPVGVEVEMTPPLGRRYEVDGRRLALHRSGSVGPTVVLLPGAGLVGLDFLNLQRAAAELTTGVLYDRAGTGWSDPVDLPRTPTEVAEELRELLRAAAVPGPYLLVGHSLGAFYARRYAQLHPGEVAGLLLLDPGHEDLPAYLPAEATEAAERMKPDPKALPELTDDQVRAAREQYAELYARWPAHVREPLIDYHLASWRVGVEETVNFEGEVYDELRGGGPLPDVPLIVFSAMGRNAYWAQHASEELMRATHEGIRAMQAALAGSVPRGEHRVLDSASHAILHLQGEDAILQAIRDLLGRA</sequence>
<evidence type="ECO:0000313" key="2">
    <source>
        <dbReference type="EMBL" id="GAA5184272.1"/>
    </source>
</evidence>
<dbReference type="PANTHER" id="PTHR43798">
    <property type="entry name" value="MONOACYLGLYCEROL LIPASE"/>
    <property type="match status" value="1"/>
</dbReference>